<keyword evidence="4" id="KW-0677">Repeat</keyword>
<keyword evidence="3 7" id="KW-0732">Signal</keyword>
<dbReference type="InterPro" id="IPR032675">
    <property type="entry name" value="LRR_dom_sf"/>
</dbReference>
<evidence type="ECO:0000259" key="8">
    <source>
        <dbReference type="PROSITE" id="PS50853"/>
    </source>
</evidence>
<dbReference type="Proteomes" id="UP000236724">
    <property type="component" value="Unassembled WGS sequence"/>
</dbReference>
<evidence type="ECO:0000313" key="9">
    <source>
        <dbReference type="EMBL" id="SEH08538.1"/>
    </source>
</evidence>
<dbReference type="InterPro" id="IPR001611">
    <property type="entry name" value="Leu-rich_rpt"/>
</dbReference>
<evidence type="ECO:0000256" key="1">
    <source>
        <dbReference type="ARBA" id="ARBA00004370"/>
    </source>
</evidence>
<dbReference type="GO" id="GO:0007154">
    <property type="term" value="P:cell communication"/>
    <property type="evidence" value="ECO:0007669"/>
    <property type="project" value="InterPro"/>
</dbReference>
<dbReference type="PROSITE" id="PS50853">
    <property type="entry name" value="FN3"/>
    <property type="match status" value="1"/>
</dbReference>
<dbReference type="FunFam" id="3.80.10.10:FF:000095">
    <property type="entry name" value="LRR receptor-like serine/threonine-protein kinase GSO1"/>
    <property type="match status" value="1"/>
</dbReference>
<dbReference type="GO" id="GO:0016020">
    <property type="term" value="C:membrane"/>
    <property type="evidence" value="ECO:0007669"/>
    <property type="project" value="UniProtKB-SubCell"/>
</dbReference>
<dbReference type="SMART" id="SM00369">
    <property type="entry name" value="LRR_TYP"/>
    <property type="match status" value="6"/>
</dbReference>
<dbReference type="CDD" id="cd00063">
    <property type="entry name" value="FN3"/>
    <property type="match status" value="1"/>
</dbReference>
<accession>A0A1H6FEN7</accession>
<dbReference type="Gene3D" id="3.80.10.10">
    <property type="entry name" value="Ribonuclease Inhibitor"/>
    <property type="match status" value="2"/>
</dbReference>
<evidence type="ECO:0000256" key="3">
    <source>
        <dbReference type="ARBA" id="ARBA00022729"/>
    </source>
</evidence>
<dbReference type="FunFam" id="3.80.10.10:FF:000400">
    <property type="entry name" value="Nuclear pore complex protein NUP107"/>
    <property type="match status" value="1"/>
</dbReference>
<keyword evidence="10" id="KW-1185">Reference proteome</keyword>
<reference evidence="9 10" key="1">
    <citation type="submission" date="2016-10" db="EMBL/GenBank/DDBJ databases">
        <authorList>
            <person name="de Groot N.N."/>
        </authorList>
    </citation>
    <scope>NUCLEOTIDE SEQUENCE [LARGE SCALE GENOMIC DNA]</scope>
    <source>
        <strain evidence="9">MBHS1</strain>
    </source>
</reference>
<dbReference type="GO" id="GO:0009653">
    <property type="term" value="P:anatomical structure morphogenesis"/>
    <property type="evidence" value="ECO:0007669"/>
    <property type="project" value="UniProtKB-ARBA"/>
</dbReference>
<sequence>MDNYLRYFFGLIFVCFMTASHAQSNCQNTNLTGIAIQECEALLSFYHSSNGEQWLKQDNWNTTEACSNWYGLEVEDGHVISIELEANNLTGILTPDLAMLPQLGYLSLSENRITGTIPPELGTLSALSGLYLSGNQFEGEFPLQLTQLSQLLSLYVSDNQLTGLIPPELSTLPKLRYLRLNNNLFHGEIPKELAQIQTLKTLALYDNLLTGSIPRELALLENLEFLLLFNNRLTGEIPAELGQLNKLQWLDLEVNQLSGEIPPELGNLSSLTRLDLDHNLLVGTLPIELAKLSNLTDLYIKKNQLTGILPPEYSQMTKLKKIYLQSNDFTGPLPEQWSSMQDLLWLNLSDNHFTGTIPQAFSQLSKLERLYLANNQLTGILPVELMQLTALEAETGFNIARNALFTTDPQLQDFITQKSTAWLSMQAIAPSDISVLGVTGSSVTLSWTAPNSYAPYDGFYRIQYATEPGGPYLLNGGSVTNKRQTTHTINNLLPETSYYFVLETYTLPNEPQRNTIISASSSEVNATTPSLAQIAGNFRIAALTENTLMRDLSFHGNMGVFDVNNEGGLFSLSVQREGDLTGSASIDYYFTPATADEGDDFLSQTEDEEYTATLLFAAGEQEKSVQIQIIDDGEAEESEYFRFFLSNPSTGMKVIDDTLIFHVLPNELRPEIETEETEITMYPGQLRSLIFNGGTGKRLIHQPSDPDILETKDYDGGDILSLIGKQVGSTQIILEDENTPPELIQLNIVVAIQPQKMYDPGRPDTVFNFPKNKVDLIQPMYVPDTDDAQESLPILFVIKLGDRFLGVKNIATCQGEAGCPSAYQLSYIDDDLAGQMFFHKRVLHESLDFSEDLSNVSGFDLNNLDLSSIDENLSVDVFMGYGKDNNETLIWTWYQVNIHD</sequence>
<dbReference type="PANTHER" id="PTHR48009">
    <property type="entry name" value="LEUCINE-RICH REPEAT (LRR) FAMILY PROTEIN"/>
    <property type="match status" value="1"/>
</dbReference>
<comment type="subcellular location">
    <subcellularLocation>
        <location evidence="1">Membrane</location>
    </subcellularLocation>
</comment>
<dbReference type="SUPFAM" id="SSF49265">
    <property type="entry name" value="Fibronectin type III"/>
    <property type="match status" value="1"/>
</dbReference>
<dbReference type="Pfam" id="PF13855">
    <property type="entry name" value="LRR_8"/>
    <property type="match status" value="2"/>
</dbReference>
<dbReference type="AlphaFoldDB" id="A0A1H6FEN7"/>
<dbReference type="SUPFAM" id="SSF52058">
    <property type="entry name" value="L domain-like"/>
    <property type="match status" value="1"/>
</dbReference>
<keyword evidence="5" id="KW-0106">Calcium</keyword>
<gene>
    <name evidence="9" type="primary">inlA_6</name>
    <name evidence="9" type="ORF">MBHS_04430</name>
</gene>
<evidence type="ECO:0000256" key="6">
    <source>
        <dbReference type="ARBA" id="ARBA00023136"/>
    </source>
</evidence>
<dbReference type="SUPFAM" id="SSF141072">
    <property type="entry name" value="CalX-like"/>
    <property type="match status" value="1"/>
</dbReference>
<feature type="signal peptide" evidence="7">
    <location>
        <begin position="1"/>
        <end position="22"/>
    </location>
</feature>
<dbReference type="RefSeq" id="WP_177428650.1">
    <property type="nucleotide sequence ID" value="NZ_FMSV02000552.1"/>
</dbReference>
<proteinExistence type="predicted"/>
<dbReference type="InterPro" id="IPR053213">
    <property type="entry name" value="RLP29"/>
</dbReference>
<dbReference type="SMART" id="SM00237">
    <property type="entry name" value="Calx_beta"/>
    <property type="match status" value="1"/>
</dbReference>
<evidence type="ECO:0000256" key="4">
    <source>
        <dbReference type="ARBA" id="ARBA00022737"/>
    </source>
</evidence>
<dbReference type="InterPro" id="IPR003961">
    <property type="entry name" value="FN3_dom"/>
</dbReference>
<dbReference type="Pfam" id="PF00041">
    <property type="entry name" value="fn3"/>
    <property type="match status" value="1"/>
</dbReference>
<keyword evidence="2" id="KW-0433">Leucine-rich repeat</keyword>
<dbReference type="PANTHER" id="PTHR48009:SF4">
    <property type="entry name" value="LEUCINE-RICH REPEAT (LRR) FAMILY PROTEIN"/>
    <property type="match status" value="1"/>
</dbReference>
<organism evidence="9 10">
    <name type="scientific">Candidatus Venteria ishoeyi</name>
    <dbReference type="NCBI Taxonomy" id="1899563"/>
    <lineage>
        <taxon>Bacteria</taxon>
        <taxon>Pseudomonadati</taxon>
        <taxon>Pseudomonadota</taxon>
        <taxon>Gammaproteobacteria</taxon>
        <taxon>Thiotrichales</taxon>
        <taxon>Thiotrichaceae</taxon>
        <taxon>Venteria</taxon>
    </lineage>
</organism>
<evidence type="ECO:0000256" key="5">
    <source>
        <dbReference type="ARBA" id="ARBA00022837"/>
    </source>
</evidence>
<evidence type="ECO:0000256" key="2">
    <source>
        <dbReference type="ARBA" id="ARBA00022614"/>
    </source>
</evidence>
<dbReference type="Gene3D" id="2.60.40.2030">
    <property type="match status" value="1"/>
</dbReference>
<dbReference type="Pfam" id="PF03160">
    <property type="entry name" value="Calx-beta"/>
    <property type="match status" value="1"/>
</dbReference>
<dbReference type="InterPro" id="IPR003644">
    <property type="entry name" value="Calx_beta"/>
</dbReference>
<dbReference type="InterPro" id="IPR003591">
    <property type="entry name" value="Leu-rich_rpt_typical-subtyp"/>
</dbReference>
<name>A0A1H6FEN7_9GAMM</name>
<dbReference type="InterPro" id="IPR038081">
    <property type="entry name" value="CalX-like_sf"/>
</dbReference>
<dbReference type="InterPro" id="IPR013783">
    <property type="entry name" value="Ig-like_fold"/>
</dbReference>
<feature type="chain" id="PRO_5014977498" evidence="7">
    <location>
        <begin position="23"/>
        <end position="900"/>
    </location>
</feature>
<dbReference type="InterPro" id="IPR036116">
    <property type="entry name" value="FN3_sf"/>
</dbReference>
<dbReference type="SMART" id="SM00060">
    <property type="entry name" value="FN3"/>
    <property type="match status" value="1"/>
</dbReference>
<protein>
    <submittedName>
        <fullName evidence="9">Internalin-A</fullName>
    </submittedName>
</protein>
<evidence type="ECO:0000313" key="10">
    <source>
        <dbReference type="Proteomes" id="UP000236724"/>
    </source>
</evidence>
<dbReference type="Pfam" id="PF00560">
    <property type="entry name" value="LRR_1"/>
    <property type="match status" value="5"/>
</dbReference>
<keyword evidence="6" id="KW-0472">Membrane</keyword>
<dbReference type="Gene3D" id="2.60.40.10">
    <property type="entry name" value="Immunoglobulins"/>
    <property type="match status" value="1"/>
</dbReference>
<dbReference type="EMBL" id="FMSV02000552">
    <property type="protein sequence ID" value="SEH08538.1"/>
    <property type="molecule type" value="Genomic_DNA"/>
</dbReference>
<dbReference type="PROSITE" id="PS51450">
    <property type="entry name" value="LRR"/>
    <property type="match status" value="1"/>
</dbReference>
<evidence type="ECO:0000256" key="7">
    <source>
        <dbReference type="SAM" id="SignalP"/>
    </source>
</evidence>
<feature type="domain" description="Fibronectin type-III" evidence="8">
    <location>
        <begin position="429"/>
        <end position="531"/>
    </location>
</feature>